<comment type="caution">
    <text evidence="2">The sequence shown here is derived from an EMBL/GenBank/DDBJ whole genome shotgun (WGS) entry which is preliminary data.</text>
</comment>
<sequence length="180" mass="20389">MKKILLFFSELNNSDLDWFVQKGKKETIQPDRLLIREGQVSEALYIVVSGLFSVVIESQEQKELARIAEGEIVGEVSFIDTRPPLASVRSLEECIVLSIPRVQLLAKLQQDTNFSSRFYRAICLCLSDRLRGTVSRLGYGYDVDDLESHLGGFGQTMLSNLELAEAKFNWLIKNVRSSQN</sequence>
<dbReference type="InterPro" id="IPR018490">
    <property type="entry name" value="cNMP-bd_dom_sf"/>
</dbReference>
<dbReference type="PANTHER" id="PTHR45743">
    <property type="entry name" value="POTASSIUM CHANNEL AKT1"/>
    <property type="match status" value="1"/>
</dbReference>
<evidence type="ECO:0000313" key="3">
    <source>
        <dbReference type="Proteomes" id="UP000249467"/>
    </source>
</evidence>
<dbReference type="GO" id="GO:0005249">
    <property type="term" value="F:voltage-gated potassium channel activity"/>
    <property type="evidence" value="ECO:0007669"/>
    <property type="project" value="InterPro"/>
</dbReference>
<dbReference type="InterPro" id="IPR014710">
    <property type="entry name" value="RmlC-like_jellyroll"/>
</dbReference>
<dbReference type="SMART" id="SM00100">
    <property type="entry name" value="cNMP"/>
    <property type="match status" value="1"/>
</dbReference>
<accession>A0A2W4W654</accession>
<reference evidence="2 3" key="1">
    <citation type="submission" date="2018-04" db="EMBL/GenBank/DDBJ databases">
        <authorList>
            <person name="Go L.Y."/>
            <person name="Mitchell J.A."/>
        </authorList>
    </citation>
    <scope>NUCLEOTIDE SEQUENCE [LARGE SCALE GENOMIC DNA]</scope>
    <source>
        <strain evidence="2">ULC066bin1</strain>
    </source>
</reference>
<dbReference type="InterPro" id="IPR045319">
    <property type="entry name" value="KAT/AKT"/>
</dbReference>
<name>A0A2W4W654_9CYAN</name>
<dbReference type="CDD" id="cd00038">
    <property type="entry name" value="CAP_ED"/>
    <property type="match status" value="1"/>
</dbReference>
<evidence type="ECO:0000313" key="2">
    <source>
        <dbReference type="EMBL" id="PZO40664.1"/>
    </source>
</evidence>
<dbReference type="Gene3D" id="2.60.120.10">
    <property type="entry name" value="Jelly Rolls"/>
    <property type="match status" value="1"/>
</dbReference>
<dbReference type="PROSITE" id="PS50042">
    <property type="entry name" value="CNMP_BINDING_3"/>
    <property type="match status" value="1"/>
</dbReference>
<protein>
    <submittedName>
        <fullName evidence="2">Cyclic nucleotide-binding protein</fullName>
    </submittedName>
</protein>
<dbReference type="AlphaFoldDB" id="A0A2W4W654"/>
<dbReference type="SUPFAM" id="SSF51206">
    <property type="entry name" value="cAMP-binding domain-like"/>
    <property type="match status" value="1"/>
</dbReference>
<dbReference type="Proteomes" id="UP000249467">
    <property type="component" value="Unassembled WGS sequence"/>
</dbReference>
<gene>
    <name evidence="2" type="ORF">DCF19_12345</name>
</gene>
<evidence type="ECO:0000259" key="1">
    <source>
        <dbReference type="PROSITE" id="PS50042"/>
    </source>
</evidence>
<dbReference type="InterPro" id="IPR000595">
    <property type="entry name" value="cNMP-bd_dom"/>
</dbReference>
<dbReference type="EMBL" id="QBML01000014">
    <property type="protein sequence ID" value="PZO40664.1"/>
    <property type="molecule type" value="Genomic_DNA"/>
</dbReference>
<organism evidence="2 3">
    <name type="scientific">Pseudanabaena frigida</name>
    <dbReference type="NCBI Taxonomy" id="945775"/>
    <lineage>
        <taxon>Bacteria</taxon>
        <taxon>Bacillati</taxon>
        <taxon>Cyanobacteriota</taxon>
        <taxon>Cyanophyceae</taxon>
        <taxon>Pseudanabaenales</taxon>
        <taxon>Pseudanabaenaceae</taxon>
        <taxon>Pseudanabaena</taxon>
    </lineage>
</organism>
<proteinExistence type="predicted"/>
<reference evidence="2 3" key="2">
    <citation type="submission" date="2018-06" db="EMBL/GenBank/DDBJ databases">
        <title>Metagenomic assembly of (sub)arctic Cyanobacteria and their associated microbiome from non-axenic cultures.</title>
        <authorList>
            <person name="Baurain D."/>
        </authorList>
    </citation>
    <scope>NUCLEOTIDE SEQUENCE [LARGE SCALE GENOMIC DNA]</scope>
    <source>
        <strain evidence="2">ULC066bin1</strain>
    </source>
</reference>
<feature type="domain" description="Cyclic nucleotide-binding" evidence="1">
    <location>
        <begin position="7"/>
        <end position="101"/>
    </location>
</feature>
<dbReference type="Pfam" id="PF00027">
    <property type="entry name" value="cNMP_binding"/>
    <property type="match status" value="1"/>
</dbReference>
<dbReference type="PANTHER" id="PTHR45743:SF2">
    <property type="entry name" value="POTASSIUM CHANNEL AKT1"/>
    <property type="match status" value="1"/>
</dbReference>